<proteinExistence type="predicted"/>
<evidence type="ECO:0000313" key="1">
    <source>
        <dbReference type="EMBL" id="QHU08942.1"/>
    </source>
</evidence>
<accession>A0A6C0JT68</accession>
<protein>
    <submittedName>
        <fullName evidence="1">Uncharacterized protein</fullName>
    </submittedName>
</protein>
<name>A0A6C0JT68_9ZZZZ</name>
<sequence>MFLNAFPYNEKHRASNTVDFPKEFSPYTNTLSLIFKSIEFQ</sequence>
<dbReference type="AlphaFoldDB" id="A0A6C0JT68"/>
<reference evidence="1" key="1">
    <citation type="journal article" date="2020" name="Nature">
        <title>Giant virus diversity and host interactions through global metagenomics.</title>
        <authorList>
            <person name="Schulz F."/>
            <person name="Roux S."/>
            <person name="Paez-Espino D."/>
            <person name="Jungbluth S."/>
            <person name="Walsh D.A."/>
            <person name="Denef V.J."/>
            <person name="McMahon K.D."/>
            <person name="Konstantinidis K.T."/>
            <person name="Eloe-Fadrosh E.A."/>
            <person name="Kyrpides N.C."/>
            <person name="Woyke T."/>
        </authorList>
    </citation>
    <scope>NUCLEOTIDE SEQUENCE</scope>
    <source>
        <strain evidence="1">GVMAG-S-1064190-84</strain>
    </source>
</reference>
<dbReference type="EMBL" id="MN740699">
    <property type="protein sequence ID" value="QHU08942.1"/>
    <property type="molecule type" value="Genomic_DNA"/>
</dbReference>
<organism evidence="1">
    <name type="scientific">viral metagenome</name>
    <dbReference type="NCBI Taxonomy" id="1070528"/>
    <lineage>
        <taxon>unclassified sequences</taxon>
        <taxon>metagenomes</taxon>
        <taxon>organismal metagenomes</taxon>
    </lineage>
</organism>